<accession>A0A835J162</accession>
<comment type="caution">
    <text evidence="1">The sequence shown here is derived from an EMBL/GenBank/DDBJ whole genome shotgun (WGS) entry which is preliminary data.</text>
</comment>
<keyword evidence="2" id="KW-1185">Reference proteome</keyword>
<protein>
    <submittedName>
        <fullName evidence="1">Uncharacterized protein</fullName>
    </submittedName>
</protein>
<dbReference type="OrthoDB" id="671439at2759"/>
<proteinExistence type="predicted"/>
<gene>
    <name evidence="1" type="ORF">SADUNF_Sadunf19G0012900</name>
</gene>
<name>A0A835J162_9ROSI</name>
<reference evidence="1 2" key="1">
    <citation type="submission" date="2020-10" db="EMBL/GenBank/DDBJ databases">
        <title>Plant Genome Project.</title>
        <authorList>
            <person name="Zhang R.-G."/>
        </authorList>
    </citation>
    <scope>NUCLEOTIDE SEQUENCE [LARGE SCALE GENOMIC DNA]</scope>
    <source>
        <strain evidence="1">FAFU-HL-1</strain>
        <tissue evidence="1">Leaf</tissue>
    </source>
</reference>
<organism evidence="1 2">
    <name type="scientific">Salix dunnii</name>
    <dbReference type="NCBI Taxonomy" id="1413687"/>
    <lineage>
        <taxon>Eukaryota</taxon>
        <taxon>Viridiplantae</taxon>
        <taxon>Streptophyta</taxon>
        <taxon>Embryophyta</taxon>
        <taxon>Tracheophyta</taxon>
        <taxon>Spermatophyta</taxon>
        <taxon>Magnoliopsida</taxon>
        <taxon>eudicotyledons</taxon>
        <taxon>Gunneridae</taxon>
        <taxon>Pentapetalae</taxon>
        <taxon>rosids</taxon>
        <taxon>fabids</taxon>
        <taxon>Malpighiales</taxon>
        <taxon>Salicaceae</taxon>
        <taxon>Saliceae</taxon>
        <taxon>Salix</taxon>
    </lineage>
</organism>
<evidence type="ECO:0000313" key="1">
    <source>
        <dbReference type="EMBL" id="KAF9660911.1"/>
    </source>
</evidence>
<sequence length="211" mass="24751">MSERYKFKTPRFVDKQICLFIESKVVEKLSKGFHMISLQAYSQRETPIVGWIWMYVSRTFKHRGRPHKQWSTPTKISFIKRQSHPTNNTKIWASTTRLEWRIQSGTTIDRHEFTELFSSGVCVCHDEQHSLPITVDFNSTIFIPCQPSSHGIKWHENLSQGFLEHFSFEKIGGAICLVEVHCREVVSRMHQVHIRDRKPLFKHILTGADND</sequence>
<dbReference type="EMBL" id="JADGMS010000019">
    <property type="protein sequence ID" value="KAF9660911.1"/>
    <property type="molecule type" value="Genomic_DNA"/>
</dbReference>
<dbReference type="AlphaFoldDB" id="A0A835J162"/>
<evidence type="ECO:0000313" key="2">
    <source>
        <dbReference type="Proteomes" id="UP000657918"/>
    </source>
</evidence>
<dbReference type="Proteomes" id="UP000657918">
    <property type="component" value="Unassembled WGS sequence"/>
</dbReference>